<comment type="caution">
    <text evidence="2">The sequence shown here is derived from an EMBL/GenBank/DDBJ whole genome shotgun (WGS) entry which is preliminary data.</text>
</comment>
<evidence type="ECO:0000313" key="3">
    <source>
        <dbReference type="Proteomes" id="UP000663823"/>
    </source>
</evidence>
<protein>
    <submittedName>
        <fullName evidence="2">Uncharacterized protein</fullName>
    </submittedName>
</protein>
<accession>A0A819L7U9</accession>
<feature type="region of interest" description="Disordered" evidence="1">
    <location>
        <begin position="302"/>
        <end position="364"/>
    </location>
</feature>
<dbReference type="Proteomes" id="UP000663823">
    <property type="component" value="Unassembled WGS sequence"/>
</dbReference>
<dbReference type="AlphaFoldDB" id="A0A819L7U9"/>
<evidence type="ECO:0000256" key="1">
    <source>
        <dbReference type="SAM" id="MobiDB-lite"/>
    </source>
</evidence>
<gene>
    <name evidence="2" type="ORF">OTI717_LOCUS26666</name>
</gene>
<sequence>MWVWGVGVGPDLAIQHCRILIERIRQLFPRLQSIGWLALPPRWKPSKLFNDLEINENNRKFNQHLQILSKEMNFEIIDAGLQQHHMHRDGLHPSIQSGRLLIEKISNQWFAKQNKRLSITDLNTRSAIRSNNNIPIAPKYVNNNNNNKIIHPKQIKEKINQQPSIQHKSNHCKTFTRQSKHITNHAIQQHQENNNYQMNKQNIYQTSTETSNYIPSKTLIPRYPHFLKHKKGFFRKITIPTELENKKEDIFLLKATLKQVERMEIISEENQSLAIARPSPTGLAGPPAPLYLSDFSEIFDEWLPEPTPGQKRKLGHRRDDPPTPPSPRQPPPIIPRKTLPPRNPNIPLVGGSLHASPISKNNHE</sequence>
<feature type="compositionally biased region" description="Pro residues" evidence="1">
    <location>
        <begin position="322"/>
        <end position="334"/>
    </location>
</feature>
<dbReference type="SUPFAM" id="SSF52266">
    <property type="entry name" value="SGNH hydrolase"/>
    <property type="match status" value="1"/>
</dbReference>
<name>A0A819L7U9_9BILA</name>
<evidence type="ECO:0000313" key="2">
    <source>
        <dbReference type="EMBL" id="CAF3956450.1"/>
    </source>
</evidence>
<reference evidence="2" key="1">
    <citation type="submission" date="2021-02" db="EMBL/GenBank/DDBJ databases">
        <authorList>
            <person name="Nowell W R."/>
        </authorList>
    </citation>
    <scope>NUCLEOTIDE SEQUENCE</scope>
</reference>
<organism evidence="2 3">
    <name type="scientific">Rotaria sordida</name>
    <dbReference type="NCBI Taxonomy" id="392033"/>
    <lineage>
        <taxon>Eukaryota</taxon>
        <taxon>Metazoa</taxon>
        <taxon>Spiralia</taxon>
        <taxon>Gnathifera</taxon>
        <taxon>Rotifera</taxon>
        <taxon>Eurotatoria</taxon>
        <taxon>Bdelloidea</taxon>
        <taxon>Philodinida</taxon>
        <taxon>Philodinidae</taxon>
        <taxon>Rotaria</taxon>
    </lineage>
</organism>
<proteinExistence type="predicted"/>
<dbReference type="EMBL" id="CAJOAX010005673">
    <property type="protein sequence ID" value="CAF3956450.1"/>
    <property type="molecule type" value="Genomic_DNA"/>
</dbReference>